<dbReference type="EMBL" id="RPFW01000002">
    <property type="protein sequence ID" value="TVZ05133.1"/>
    <property type="molecule type" value="Genomic_DNA"/>
</dbReference>
<accession>A0A6P2C6I6</accession>
<name>A0A6P2C6I6_9ACTN</name>
<dbReference type="InterPro" id="IPR027417">
    <property type="entry name" value="P-loop_NTPase"/>
</dbReference>
<evidence type="ECO:0000259" key="1">
    <source>
        <dbReference type="Pfam" id="PF13521"/>
    </source>
</evidence>
<dbReference type="InterPro" id="IPR038727">
    <property type="entry name" value="NadR/Ttd14_AAA_dom"/>
</dbReference>
<dbReference type="Gene3D" id="3.40.50.300">
    <property type="entry name" value="P-loop containing nucleotide triphosphate hydrolases"/>
    <property type="match status" value="1"/>
</dbReference>
<dbReference type="CDD" id="cd00267">
    <property type="entry name" value="ABC_ATPase"/>
    <property type="match status" value="1"/>
</dbReference>
<gene>
    <name evidence="2" type="ORF">EAS64_11055</name>
</gene>
<comment type="caution">
    <text evidence="2">The sequence shown here is derived from an EMBL/GenBank/DDBJ whole genome shotgun (WGS) entry which is preliminary data.</text>
</comment>
<proteinExistence type="predicted"/>
<dbReference type="SUPFAM" id="SSF52540">
    <property type="entry name" value="P-loop containing nucleoside triphosphate hydrolases"/>
    <property type="match status" value="1"/>
</dbReference>
<keyword evidence="3" id="KW-1185">Reference proteome</keyword>
<reference evidence="2 3" key="1">
    <citation type="submission" date="2018-11" db="EMBL/GenBank/DDBJ databases">
        <title>Trebonia kvetii gen.nov., sp.nov., a novel acidophilic actinobacterium, and proposal of the new actinobacterial family Treboniaceae fam. nov.</title>
        <authorList>
            <person name="Rapoport D."/>
            <person name="Sagova-Mareckova M."/>
            <person name="Sedlacek I."/>
            <person name="Provaznik J."/>
            <person name="Kralova S."/>
            <person name="Pavlinic D."/>
            <person name="Benes V."/>
            <person name="Kopecky J."/>
        </authorList>
    </citation>
    <scope>NUCLEOTIDE SEQUENCE [LARGE SCALE GENOMIC DNA]</scope>
    <source>
        <strain evidence="2 3">15Tr583</strain>
    </source>
</reference>
<dbReference type="Proteomes" id="UP000460272">
    <property type="component" value="Unassembled WGS sequence"/>
</dbReference>
<evidence type="ECO:0000313" key="3">
    <source>
        <dbReference type="Proteomes" id="UP000460272"/>
    </source>
</evidence>
<protein>
    <submittedName>
        <fullName evidence="2">ATPase</fullName>
    </submittedName>
</protein>
<dbReference type="RefSeq" id="WP_145852837.1">
    <property type="nucleotide sequence ID" value="NZ_RPFW01000002.1"/>
</dbReference>
<organism evidence="2 3">
    <name type="scientific">Trebonia kvetii</name>
    <dbReference type="NCBI Taxonomy" id="2480626"/>
    <lineage>
        <taxon>Bacteria</taxon>
        <taxon>Bacillati</taxon>
        <taxon>Actinomycetota</taxon>
        <taxon>Actinomycetes</taxon>
        <taxon>Streptosporangiales</taxon>
        <taxon>Treboniaceae</taxon>
        <taxon>Trebonia</taxon>
    </lineage>
</organism>
<dbReference type="AlphaFoldDB" id="A0A6P2C6I6"/>
<sequence>MPSYILTGAPGAGKTAVLRMLEVAGYAVVEEAATDVIMLGNALGRDEPWQDRDFIGKVLALQRQRQDAARADLGTVFFDRSPACTLALSRYLAAYTGTAPSPPLDGEVSALMARGGYETMVFFMRNLGFIQPTTARRISFEDSLAFERIHEETYRELGFSLVDVPAGPLAGRVDLIRQTVRAASVAVRSHRSSPRAEQAS</sequence>
<evidence type="ECO:0000313" key="2">
    <source>
        <dbReference type="EMBL" id="TVZ05133.1"/>
    </source>
</evidence>
<dbReference type="OrthoDB" id="5638848at2"/>
<dbReference type="Pfam" id="PF13521">
    <property type="entry name" value="AAA_28"/>
    <property type="match status" value="1"/>
</dbReference>
<feature type="domain" description="NadR/Ttd14 AAA" evidence="1">
    <location>
        <begin position="4"/>
        <end position="170"/>
    </location>
</feature>